<feature type="transmembrane region" description="Helical" evidence="1">
    <location>
        <begin position="140"/>
        <end position="161"/>
    </location>
</feature>
<evidence type="ECO:0000313" key="4">
    <source>
        <dbReference type="Proteomes" id="UP001175271"/>
    </source>
</evidence>
<comment type="caution">
    <text evidence="3">The sequence shown here is derived from an EMBL/GenBank/DDBJ whole genome shotgun (WGS) entry which is preliminary data.</text>
</comment>
<dbReference type="Pfam" id="PF10328">
    <property type="entry name" value="7TM_GPCR_Srx"/>
    <property type="match status" value="1"/>
</dbReference>
<feature type="transmembrane region" description="Helical" evidence="1">
    <location>
        <begin position="72"/>
        <end position="91"/>
    </location>
</feature>
<keyword evidence="1" id="KW-1133">Transmembrane helix</keyword>
<reference evidence="3" key="1">
    <citation type="submission" date="2023-06" db="EMBL/GenBank/DDBJ databases">
        <title>Genomic analysis of the entomopathogenic nematode Steinernema hermaphroditum.</title>
        <authorList>
            <person name="Schwarz E.M."/>
            <person name="Heppert J.K."/>
            <person name="Baniya A."/>
            <person name="Schwartz H.T."/>
            <person name="Tan C.-H."/>
            <person name="Antoshechkin I."/>
            <person name="Sternberg P.W."/>
            <person name="Goodrich-Blair H."/>
            <person name="Dillman A.R."/>
        </authorList>
    </citation>
    <scope>NUCLEOTIDE SEQUENCE</scope>
    <source>
        <strain evidence="3">PS9179</strain>
        <tissue evidence="3">Whole animal</tissue>
    </source>
</reference>
<gene>
    <name evidence="3" type="ORF">QR680_016514</name>
</gene>
<dbReference type="Proteomes" id="UP001175271">
    <property type="component" value="Unassembled WGS sequence"/>
</dbReference>
<dbReference type="SUPFAM" id="SSF81321">
    <property type="entry name" value="Family A G protein-coupled receptor-like"/>
    <property type="match status" value="1"/>
</dbReference>
<keyword evidence="4" id="KW-1185">Reference proteome</keyword>
<dbReference type="InterPro" id="IPR019430">
    <property type="entry name" value="7TM_GPCR_serpentine_rcpt_Srx"/>
</dbReference>
<sequence>MVNSVVHVLYTAPVTLLQPQQIKLWFGIAPYIILVVGSVSACLTHGFIAVNRNIAVYFPLKYASIFSKKNRCVIIAFTWCVGLFVAAFFFGRSQPQESPQYPNLSVFPCNFVGYSPQQLGYIFLKCFAGQERNFSYVGTIVNHLCLVICVFTLVIDLFSIVKVVYVQKSAIENVIMLCNRAVVAHQNYRNIPGEVNIPLAILEAVTVLGAHIVNPLSFIVLNPEIRARISRKMVVEPIHSNPYRKY</sequence>
<keyword evidence="1" id="KW-0812">Transmembrane</keyword>
<accession>A0AA39HBG2</accession>
<feature type="transmembrane region" description="Helical" evidence="1">
    <location>
        <begin position="28"/>
        <end position="51"/>
    </location>
</feature>
<dbReference type="PANTHER" id="PTHR23017:SF44">
    <property type="entry name" value="G-PROTEIN COUPLED RECEPTORS FAMILY 1 PROFILE DOMAIN-CONTAINING PROTEIN"/>
    <property type="match status" value="1"/>
</dbReference>
<evidence type="ECO:0000256" key="1">
    <source>
        <dbReference type="SAM" id="Phobius"/>
    </source>
</evidence>
<protein>
    <recommendedName>
        <fullName evidence="2">7TM GPCR serpentine receptor class x (Srx) domain-containing protein</fullName>
    </recommendedName>
</protein>
<dbReference type="Gene3D" id="1.20.1070.10">
    <property type="entry name" value="Rhodopsin 7-helix transmembrane proteins"/>
    <property type="match status" value="1"/>
</dbReference>
<dbReference type="CDD" id="cd00637">
    <property type="entry name" value="7tm_classA_rhodopsin-like"/>
    <property type="match status" value="1"/>
</dbReference>
<dbReference type="PANTHER" id="PTHR23017">
    <property type="entry name" value="SERPENTINE RECEPTOR, CLASS X"/>
    <property type="match status" value="1"/>
</dbReference>
<keyword evidence="1" id="KW-0472">Membrane</keyword>
<feature type="domain" description="7TM GPCR serpentine receptor class x (Srx)" evidence="2">
    <location>
        <begin position="4"/>
        <end position="169"/>
    </location>
</feature>
<evidence type="ECO:0000313" key="3">
    <source>
        <dbReference type="EMBL" id="KAK0402760.1"/>
    </source>
</evidence>
<name>A0AA39HBG2_9BILA</name>
<evidence type="ECO:0000259" key="2">
    <source>
        <dbReference type="Pfam" id="PF10328"/>
    </source>
</evidence>
<dbReference type="AlphaFoldDB" id="A0AA39HBG2"/>
<proteinExistence type="predicted"/>
<dbReference type="EMBL" id="JAUCMV010000004">
    <property type="protein sequence ID" value="KAK0402760.1"/>
    <property type="molecule type" value="Genomic_DNA"/>
</dbReference>
<organism evidence="3 4">
    <name type="scientific">Steinernema hermaphroditum</name>
    <dbReference type="NCBI Taxonomy" id="289476"/>
    <lineage>
        <taxon>Eukaryota</taxon>
        <taxon>Metazoa</taxon>
        <taxon>Ecdysozoa</taxon>
        <taxon>Nematoda</taxon>
        <taxon>Chromadorea</taxon>
        <taxon>Rhabditida</taxon>
        <taxon>Tylenchina</taxon>
        <taxon>Panagrolaimomorpha</taxon>
        <taxon>Strongyloidoidea</taxon>
        <taxon>Steinernematidae</taxon>
        <taxon>Steinernema</taxon>
    </lineage>
</organism>